<gene>
    <name evidence="2" type="ORF">J8273_5795</name>
</gene>
<reference evidence="2" key="1">
    <citation type="submission" date="2021-05" db="EMBL/GenBank/DDBJ databases">
        <title>A free-living protist that lacks canonical eukaryotic 1 DNA replication and segregation systems.</title>
        <authorList>
            <person name="Salas-Leiva D.E."/>
            <person name="Tromer E.C."/>
            <person name="Curtis B.A."/>
            <person name="Jerlstrom-Hultqvist J."/>
            <person name="Kolisko M."/>
            <person name="Yi Z."/>
            <person name="Salas-Leiva J.S."/>
            <person name="Gallot-Lavallee L."/>
            <person name="Kops G.J.P.L."/>
            <person name="Archibald J.M."/>
            <person name="Simpson A.G.B."/>
            <person name="Roger A.J."/>
        </authorList>
    </citation>
    <scope>NUCLEOTIDE SEQUENCE</scope>
    <source>
        <strain evidence="2">BICM</strain>
    </source>
</reference>
<dbReference type="EMBL" id="JAHDYR010000031">
    <property type="protein sequence ID" value="KAG9392862.1"/>
    <property type="molecule type" value="Genomic_DNA"/>
</dbReference>
<dbReference type="AlphaFoldDB" id="A0A8J6B9P4"/>
<name>A0A8J6B9P4_9EUKA</name>
<keyword evidence="3" id="KW-1185">Reference proteome</keyword>
<accession>A0A8J6B9P4</accession>
<sequence length="338" mass="34889">MAPNSAPPSFTELEHELNDVLISEEFLPLAYFSRKISSSVSASIQSNMSITRRRMTSPAADMINMTPKLADESASLRPVADTSASIHARRGPVCGGLTLRHAATTSAETSLSCALGALAFSLQSMTPFEAPKATVGVLKSSVAKGPVTADLAVSANSNSVSVMPAASVRLLSRETELGNVEAVIGAAVVAPVQKSVPVLDLACRVSLRKPEPAPLPPPVKQGRFKKAAPPPRAPLPRKGPESVVGTVSACTNGLVSAGVASVHRGVTLAARAIVDFPAKNIEPQLAVQTTINGADLSLSVHQGVLVKASTMVGRSRVGLSSHLPVHGMPAVGMSLVIE</sequence>
<dbReference type="Proteomes" id="UP000717585">
    <property type="component" value="Unassembled WGS sequence"/>
</dbReference>
<evidence type="ECO:0000256" key="1">
    <source>
        <dbReference type="SAM" id="MobiDB-lite"/>
    </source>
</evidence>
<feature type="region of interest" description="Disordered" evidence="1">
    <location>
        <begin position="210"/>
        <end position="241"/>
    </location>
</feature>
<protein>
    <submittedName>
        <fullName evidence="2">Uncharacterized protein</fullName>
    </submittedName>
</protein>
<comment type="caution">
    <text evidence="2">The sequence shown here is derived from an EMBL/GenBank/DDBJ whole genome shotgun (WGS) entry which is preliminary data.</text>
</comment>
<evidence type="ECO:0000313" key="3">
    <source>
        <dbReference type="Proteomes" id="UP000717585"/>
    </source>
</evidence>
<proteinExistence type="predicted"/>
<organism evidence="2 3">
    <name type="scientific">Carpediemonas membranifera</name>
    <dbReference type="NCBI Taxonomy" id="201153"/>
    <lineage>
        <taxon>Eukaryota</taxon>
        <taxon>Metamonada</taxon>
        <taxon>Carpediemonas-like organisms</taxon>
        <taxon>Carpediemonas</taxon>
    </lineage>
</organism>
<evidence type="ECO:0000313" key="2">
    <source>
        <dbReference type="EMBL" id="KAG9392862.1"/>
    </source>
</evidence>